<keyword evidence="3" id="KW-1185">Reference proteome</keyword>
<reference evidence="2" key="1">
    <citation type="submission" date="2023-03" db="EMBL/GenBank/DDBJ databases">
        <title>Amycolatopsis taiwanensis NBRC 103393.</title>
        <authorList>
            <person name="Ichikawa N."/>
            <person name="Sato H."/>
            <person name="Tonouchi N."/>
        </authorList>
    </citation>
    <scope>NUCLEOTIDE SEQUENCE</scope>
    <source>
        <strain evidence="2">NBRC 103393</strain>
    </source>
</reference>
<protein>
    <recommendedName>
        <fullName evidence="4">DUF3558 domain-containing protein</fullName>
    </recommendedName>
</protein>
<proteinExistence type="predicted"/>
<gene>
    <name evidence="2" type="ORF">Atai01_12720</name>
</gene>
<dbReference type="EMBL" id="BSTI01000002">
    <property type="protein sequence ID" value="GLY64653.1"/>
    <property type="molecule type" value="Genomic_DNA"/>
</dbReference>
<accession>A0A9W6QVT0</accession>
<evidence type="ECO:0000256" key="1">
    <source>
        <dbReference type="SAM" id="SignalP"/>
    </source>
</evidence>
<dbReference type="AlphaFoldDB" id="A0A9W6QVT0"/>
<comment type="caution">
    <text evidence="2">The sequence shown here is derived from an EMBL/GenBank/DDBJ whole genome shotgun (WGS) entry which is preliminary data.</text>
</comment>
<evidence type="ECO:0008006" key="4">
    <source>
        <dbReference type="Google" id="ProtNLM"/>
    </source>
</evidence>
<feature type="signal peptide" evidence="1">
    <location>
        <begin position="1"/>
        <end position="20"/>
    </location>
</feature>
<sequence length="174" mass="17688">MISKASVASFAALVATAAMAVTGCSSTIAGTASPATTSRTGTASGNVFDALNACQVLDQLLAGQGFHPGDNQNTRNECTTSKLDFGAYSIALDPTRGLTEFATSNVGATQTVVNGRNAMQAEPSPGMCVYALEVGQNALALALANMASSTDNAQACPNAEQLAEKLEPLLPKDQ</sequence>
<keyword evidence="1" id="KW-0732">Signal</keyword>
<evidence type="ECO:0000313" key="2">
    <source>
        <dbReference type="EMBL" id="GLY64653.1"/>
    </source>
</evidence>
<dbReference type="RefSeq" id="WP_285486171.1">
    <property type="nucleotide sequence ID" value="NZ_BSTI01000002.1"/>
</dbReference>
<organism evidence="2 3">
    <name type="scientific">Amycolatopsis taiwanensis</name>
    <dbReference type="NCBI Taxonomy" id="342230"/>
    <lineage>
        <taxon>Bacteria</taxon>
        <taxon>Bacillati</taxon>
        <taxon>Actinomycetota</taxon>
        <taxon>Actinomycetes</taxon>
        <taxon>Pseudonocardiales</taxon>
        <taxon>Pseudonocardiaceae</taxon>
        <taxon>Amycolatopsis</taxon>
    </lineage>
</organism>
<dbReference type="Proteomes" id="UP001165136">
    <property type="component" value="Unassembled WGS sequence"/>
</dbReference>
<evidence type="ECO:0000313" key="3">
    <source>
        <dbReference type="Proteomes" id="UP001165136"/>
    </source>
</evidence>
<name>A0A9W6QVT0_9PSEU</name>
<dbReference type="PROSITE" id="PS51257">
    <property type="entry name" value="PROKAR_LIPOPROTEIN"/>
    <property type="match status" value="1"/>
</dbReference>
<feature type="chain" id="PRO_5040718219" description="DUF3558 domain-containing protein" evidence="1">
    <location>
        <begin position="21"/>
        <end position="174"/>
    </location>
</feature>